<accession>A0A8S5U609</accession>
<evidence type="ECO:0000313" key="1">
    <source>
        <dbReference type="EMBL" id="DAF89912.1"/>
    </source>
</evidence>
<organism evidence="1">
    <name type="scientific">Siphoviridae sp. ctwHj1</name>
    <dbReference type="NCBI Taxonomy" id="2825727"/>
    <lineage>
        <taxon>Viruses</taxon>
        <taxon>Duplodnaviria</taxon>
        <taxon>Heunggongvirae</taxon>
        <taxon>Uroviricota</taxon>
        <taxon>Caudoviricetes</taxon>
    </lineage>
</organism>
<name>A0A8S5U609_9CAUD</name>
<proteinExistence type="predicted"/>
<dbReference type="EMBL" id="BK016018">
    <property type="protein sequence ID" value="DAF89912.1"/>
    <property type="molecule type" value="Genomic_DNA"/>
</dbReference>
<reference evidence="1" key="1">
    <citation type="journal article" date="2021" name="Proc. Natl. Acad. Sci. U.S.A.">
        <title>A Catalog of Tens of Thousands of Viruses from Human Metagenomes Reveals Hidden Associations with Chronic Diseases.</title>
        <authorList>
            <person name="Tisza M.J."/>
            <person name="Buck C.B."/>
        </authorList>
    </citation>
    <scope>NUCLEOTIDE SEQUENCE</scope>
    <source>
        <strain evidence="1">CtwHj1</strain>
    </source>
</reference>
<protein>
    <submittedName>
        <fullName evidence="1">Uncharacterized protein</fullName>
    </submittedName>
</protein>
<sequence>MLTKQEKKWLEERKKRTQHCDTCPNRVGYYELCSSCRSRSLYGLSLCPDYRDAAEFEARVAVVAANGAQPCLQYDYDCPYGYAGDCPDNCDGNYNRFGTQATRCGLKHARLYVEEEMDNERNFS</sequence>